<dbReference type="Gene3D" id="3.30.1140.40">
    <property type="entry name" value="Tctex-1"/>
    <property type="match status" value="1"/>
</dbReference>
<evidence type="ECO:0000313" key="8">
    <source>
        <dbReference type="EMBL" id="EKC18568.1"/>
    </source>
</evidence>
<dbReference type="SUPFAM" id="SSF53738">
    <property type="entry name" value="Phosphoglucomutase, first 3 domains"/>
    <property type="match status" value="1"/>
</dbReference>
<proteinExistence type="inferred from homology"/>
<keyword evidence="3" id="KW-0479">Metal-binding</keyword>
<evidence type="ECO:0000256" key="5">
    <source>
        <dbReference type="ARBA" id="ARBA00023235"/>
    </source>
</evidence>
<name>K1PAZ8_MAGGI</name>
<gene>
    <name evidence="8" type="ORF">CGI_10011816</name>
</gene>
<evidence type="ECO:0000256" key="6">
    <source>
        <dbReference type="SAM" id="MobiDB-lite"/>
    </source>
</evidence>
<feature type="region of interest" description="Disordered" evidence="6">
    <location>
        <begin position="1"/>
        <end position="20"/>
    </location>
</feature>
<dbReference type="EMBL" id="JH818395">
    <property type="protein sequence ID" value="EKC18568.1"/>
    <property type="molecule type" value="Genomic_DNA"/>
</dbReference>
<dbReference type="Pfam" id="PF02878">
    <property type="entry name" value="PGM_PMM_I"/>
    <property type="match status" value="1"/>
</dbReference>
<dbReference type="PANTHER" id="PTHR22573">
    <property type="entry name" value="PHOSPHOHEXOMUTASE FAMILY MEMBER"/>
    <property type="match status" value="1"/>
</dbReference>
<keyword evidence="4" id="KW-0460">Magnesium</keyword>
<evidence type="ECO:0000256" key="1">
    <source>
        <dbReference type="ARBA" id="ARBA00005361"/>
    </source>
</evidence>
<reference evidence="8" key="1">
    <citation type="journal article" date="2012" name="Nature">
        <title>The oyster genome reveals stress adaptation and complexity of shell formation.</title>
        <authorList>
            <person name="Zhang G."/>
            <person name="Fang X."/>
            <person name="Guo X."/>
            <person name="Li L."/>
            <person name="Luo R."/>
            <person name="Xu F."/>
            <person name="Yang P."/>
            <person name="Zhang L."/>
            <person name="Wang X."/>
            <person name="Qi H."/>
            <person name="Xiong Z."/>
            <person name="Que H."/>
            <person name="Xie Y."/>
            <person name="Holland P.W."/>
            <person name="Paps J."/>
            <person name="Zhu Y."/>
            <person name="Wu F."/>
            <person name="Chen Y."/>
            <person name="Wang J."/>
            <person name="Peng C."/>
            <person name="Meng J."/>
            <person name="Yang L."/>
            <person name="Liu J."/>
            <person name="Wen B."/>
            <person name="Zhang N."/>
            <person name="Huang Z."/>
            <person name="Zhu Q."/>
            <person name="Feng Y."/>
            <person name="Mount A."/>
            <person name="Hedgecock D."/>
            <person name="Xu Z."/>
            <person name="Liu Y."/>
            <person name="Domazet-Loso T."/>
            <person name="Du Y."/>
            <person name="Sun X."/>
            <person name="Zhang S."/>
            <person name="Liu B."/>
            <person name="Cheng P."/>
            <person name="Jiang X."/>
            <person name="Li J."/>
            <person name="Fan D."/>
            <person name="Wang W."/>
            <person name="Fu W."/>
            <person name="Wang T."/>
            <person name="Wang B."/>
            <person name="Zhang J."/>
            <person name="Peng Z."/>
            <person name="Li Y."/>
            <person name="Li N."/>
            <person name="Wang J."/>
            <person name="Chen M."/>
            <person name="He Y."/>
            <person name="Tan F."/>
            <person name="Song X."/>
            <person name="Zheng Q."/>
            <person name="Huang R."/>
            <person name="Yang H."/>
            <person name="Du X."/>
            <person name="Chen L."/>
            <person name="Yang M."/>
            <person name="Gaffney P.M."/>
            <person name="Wang S."/>
            <person name="Luo L."/>
            <person name="She Z."/>
            <person name="Ming Y."/>
            <person name="Huang W."/>
            <person name="Zhang S."/>
            <person name="Huang B."/>
            <person name="Zhang Y."/>
            <person name="Qu T."/>
            <person name="Ni P."/>
            <person name="Miao G."/>
            <person name="Wang J."/>
            <person name="Wang Q."/>
            <person name="Steinberg C.E."/>
            <person name="Wang H."/>
            <person name="Li N."/>
            <person name="Qian L."/>
            <person name="Zhang G."/>
            <person name="Li Y."/>
            <person name="Yang H."/>
            <person name="Liu X."/>
            <person name="Wang J."/>
            <person name="Yin Y."/>
            <person name="Wang J."/>
        </authorList>
    </citation>
    <scope>NUCLEOTIDE SEQUENCE [LARGE SCALE GENOMIC DNA]</scope>
    <source>
        <strain evidence="8">05x7-T-G4-1.051#20</strain>
    </source>
</reference>
<dbReference type="InterPro" id="IPR005334">
    <property type="entry name" value="Tctex-1-like"/>
</dbReference>
<comment type="similarity">
    <text evidence="1">Belongs to the dynein light chain Tctex-type family.</text>
</comment>
<dbReference type="InterPro" id="IPR005844">
    <property type="entry name" value="A-D-PHexomutase_a/b/a-I"/>
</dbReference>
<dbReference type="InParanoid" id="K1PAZ8"/>
<dbReference type="GO" id="GO:0004614">
    <property type="term" value="F:phosphoglucomutase activity"/>
    <property type="evidence" value="ECO:0007669"/>
    <property type="project" value="InterPro"/>
</dbReference>
<accession>K1PAZ8</accession>
<protein>
    <submittedName>
        <fullName evidence="8">Phosphoglucomutase</fullName>
    </submittedName>
</protein>
<dbReference type="GO" id="GO:0000287">
    <property type="term" value="F:magnesium ion binding"/>
    <property type="evidence" value="ECO:0007669"/>
    <property type="project" value="InterPro"/>
</dbReference>
<evidence type="ECO:0000259" key="7">
    <source>
        <dbReference type="Pfam" id="PF02878"/>
    </source>
</evidence>
<feature type="region of interest" description="Disordered" evidence="6">
    <location>
        <begin position="196"/>
        <end position="288"/>
    </location>
</feature>
<keyword evidence="5" id="KW-0413">Isomerase</keyword>
<comment type="similarity">
    <text evidence="2">Belongs to the phosphohexose mutase family.</text>
</comment>
<organism evidence="8">
    <name type="scientific">Magallana gigas</name>
    <name type="common">Pacific oyster</name>
    <name type="synonym">Crassostrea gigas</name>
    <dbReference type="NCBI Taxonomy" id="29159"/>
    <lineage>
        <taxon>Eukaryota</taxon>
        <taxon>Metazoa</taxon>
        <taxon>Spiralia</taxon>
        <taxon>Lophotrochozoa</taxon>
        <taxon>Mollusca</taxon>
        <taxon>Bivalvia</taxon>
        <taxon>Autobranchia</taxon>
        <taxon>Pteriomorphia</taxon>
        <taxon>Ostreida</taxon>
        <taxon>Ostreoidea</taxon>
        <taxon>Ostreidae</taxon>
        <taxon>Magallana</taxon>
    </lineage>
</organism>
<dbReference type="InterPro" id="IPR016055">
    <property type="entry name" value="A-D-PHexomutase_a/b/a-I/II/III"/>
</dbReference>
<evidence type="ECO:0000256" key="2">
    <source>
        <dbReference type="ARBA" id="ARBA00010231"/>
    </source>
</evidence>
<sequence length="409" mass="45366">MSYSSTTVSSSPIEGQKPGTSGLRKAVKVYLQKKYTENFVQSILEGGLSKIEGSTLVIGGDGRYYEKEATLLIIKMCAANGVSKVIVAQDGLMSTPAVSCVIRKYKTNGGIILTASHNPGGPDADFGIKFNTENGDSVLDYVEYMKEIFDFPALKNYLSTRKQVLIDAMSGGKYIYGYMHKEEEQESPVPIMKEKGDHKTVKDKKDHHHHHKDKHPHPEDHHKAPHHGDGHGKGANTSPAHAAYTGRQRTFSHRDTSHSISSSKGHAKHPTKDHDRHSVATSGDQLPQLDVKYENTYKMSPDAKFRESSLRSIISEVLEENIKSITTYDSSVLGGKYKVACDVIKERVKQLNITRYKIIASVIAAQKGSQSMVVTSRCLWDQKNDNYVSVKVELGEFYVVGTVYVVYAE</sequence>
<dbReference type="CDD" id="cd21451">
    <property type="entry name" value="DLC-like_TCTEX1D"/>
    <property type="match status" value="1"/>
</dbReference>
<dbReference type="GO" id="GO:0005975">
    <property type="term" value="P:carbohydrate metabolic process"/>
    <property type="evidence" value="ECO:0007669"/>
    <property type="project" value="InterPro"/>
</dbReference>
<feature type="compositionally biased region" description="Basic and acidic residues" evidence="6">
    <location>
        <begin position="216"/>
        <end position="232"/>
    </location>
</feature>
<evidence type="ECO:0000256" key="3">
    <source>
        <dbReference type="ARBA" id="ARBA00022723"/>
    </source>
</evidence>
<dbReference type="AlphaFoldDB" id="K1PAZ8"/>
<dbReference type="PANTHER" id="PTHR22573:SF2">
    <property type="entry name" value="PHOSPHOGLUCOMUTASE"/>
    <property type="match status" value="1"/>
</dbReference>
<dbReference type="Pfam" id="PF03645">
    <property type="entry name" value="Tctex-1"/>
    <property type="match status" value="1"/>
</dbReference>
<evidence type="ECO:0000256" key="4">
    <source>
        <dbReference type="ARBA" id="ARBA00022842"/>
    </source>
</evidence>
<dbReference type="Gene3D" id="3.40.120.10">
    <property type="entry name" value="Alpha-D-Glucose-1,6-Bisphosphate, subunit A, domain 3"/>
    <property type="match status" value="1"/>
</dbReference>
<dbReference type="InterPro" id="IPR038586">
    <property type="entry name" value="Tctex-1-like_sf"/>
</dbReference>
<dbReference type="HOGENOM" id="CLU_673098_0_0_1"/>
<dbReference type="InterPro" id="IPR016066">
    <property type="entry name" value="A-D-PHexomutase_CS"/>
</dbReference>
<feature type="compositionally biased region" description="Low complexity" evidence="6">
    <location>
        <begin position="1"/>
        <end position="11"/>
    </location>
</feature>
<dbReference type="PROSITE" id="PS00710">
    <property type="entry name" value="PGM_PMM"/>
    <property type="match status" value="1"/>
</dbReference>
<dbReference type="GO" id="GO:0005829">
    <property type="term" value="C:cytosol"/>
    <property type="evidence" value="ECO:0007669"/>
    <property type="project" value="TreeGrafter"/>
</dbReference>
<feature type="compositionally biased region" description="Basic residues" evidence="6">
    <location>
        <begin position="205"/>
        <end position="215"/>
    </location>
</feature>
<dbReference type="InterPro" id="IPR045244">
    <property type="entry name" value="PGM"/>
</dbReference>
<feature type="domain" description="Alpha-D-phosphohexomutase alpha/beta/alpha" evidence="7">
    <location>
        <begin position="16"/>
        <end position="139"/>
    </location>
</feature>